<dbReference type="KEGG" id="anp:FK178_12470"/>
<proteinExistence type="predicted"/>
<keyword evidence="2" id="KW-0808">Transferase</keyword>
<dbReference type="EMBL" id="CP042476">
    <property type="protein sequence ID" value="QED39128.1"/>
    <property type="molecule type" value="Genomic_DNA"/>
</dbReference>
<evidence type="ECO:0000259" key="1">
    <source>
        <dbReference type="Pfam" id="PF00535"/>
    </source>
</evidence>
<dbReference type="Pfam" id="PF00535">
    <property type="entry name" value="Glycos_transf_2"/>
    <property type="match status" value="1"/>
</dbReference>
<evidence type="ECO:0000313" key="3">
    <source>
        <dbReference type="Proteomes" id="UP000321954"/>
    </source>
</evidence>
<dbReference type="AlphaFoldDB" id="A0A5B8YPD5"/>
<gene>
    <name evidence="2" type="ORF">FK178_12470</name>
</gene>
<dbReference type="OrthoDB" id="9815829at2"/>
<dbReference type="Proteomes" id="UP000321954">
    <property type="component" value="Chromosome"/>
</dbReference>
<accession>A0A5B8YPD5</accession>
<feature type="domain" description="Glycosyltransferase 2-like" evidence="1">
    <location>
        <begin position="7"/>
        <end position="123"/>
    </location>
</feature>
<dbReference type="PANTHER" id="PTHR22916:SF3">
    <property type="entry name" value="UDP-GLCNAC:BETAGAL BETA-1,3-N-ACETYLGLUCOSAMINYLTRANSFERASE-LIKE PROTEIN 1"/>
    <property type="match status" value="1"/>
</dbReference>
<dbReference type="Gene3D" id="3.90.550.10">
    <property type="entry name" value="Spore Coat Polysaccharide Biosynthesis Protein SpsA, Chain A"/>
    <property type="match status" value="1"/>
</dbReference>
<protein>
    <submittedName>
        <fullName evidence="2">Glycosyltransferase family 2 protein</fullName>
    </submittedName>
</protein>
<dbReference type="InterPro" id="IPR029044">
    <property type="entry name" value="Nucleotide-diphossugar_trans"/>
</dbReference>
<dbReference type="CDD" id="cd00761">
    <property type="entry name" value="Glyco_tranf_GTA_type"/>
    <property type="match status" value="1"/>
</dbReference>
<organism evidence="2 3">
    <name type="scientific">Antarcticibacterium arcticum</name>
    <dbReference type="NCBI Taxonomy" id="2585771"/>
    <lineage>
        <taxon>Bacteria</taxon>
        <taxon>Pseudomonadati</taxon>
        <taxon>Bacteroidota</taxon>
        <taxon>Flavobacteriia</taxon>
        <taxon>Flavobacteriales</taxon>
        <taxon>Flavobacteriaceae</taxon>
        <taxon>Antarcticibacterium</taxon>
    </lineage>
</organism>
<reference evidence="2 3" key="1">
    <citation type="submission" date="2019-08" db="EMBL/GenBank/DDBJ databases">
        <title>Antarcticibacterium arcticum sp. nov., a bacterium isolated from marine sediment of the Canadian Beaufort Sea.</title>
        <authorList>
            <person name="Lee Y.M."/>
            <person name="Baek K."/>
            <person name="Lee D.-H."/>
            <person name="Shin S.C."/>
            <person name="Jin Y.K."/>
            <person name="Park Y."/>
        </authorList>
    </citation>
    <scope>NUCLEOTIDE SEQUENCE [LARGE SCALE GENOMIC DNA]</scope>
    <source>
        <strain evidence="2 3">PAMC 28998</strain>
    </source>
</reference>
<name>A0A5B8YPD5_9FLAO</name>
<dbReference type="GO" id="GO:0016758">
    <property type="term" value="F:hexosyltransferase activity"/>
    <property type="evidence" value="ECO:0007669"/>
    <property type="project" value="UniProtKB-ARBA"/>
</dbReference>
<dbReference type="InterPro" id="IPR001173">
    <property type="entry name" value="Glyco_trans_2-like"/>
</dbReference>
<keyword evidence="3" id="KW-1185">Reference proteome</keyword>
<evidence type="ECO:0000313" key="2">
    <source>
        <dbReference type="EMBL" id="QED39128.1"/>
    </source>
</evidence>
<sequence length="263" mass="30420">MNTPLVSVIMPAYNTSNFIAEAIDSVIKQTWAHWELIIIDDVSTDDTVEVVNSFSAKEDRIHLIKNLSNKGPGVARNLGIEKAKGSFIAFLDSDDQWLPYKLETQIGFMQQNDLEMSFSSYYLLKENEEQPFAIVQAPEVLTYRKLLKSNYVGNLTGIYDVAKIGKVFAPEIRKRQDWALWLTILKNKGETRAISRPLAVYRVRKESLSKNKTALIAYNYRIYRNFLNFGFLKSCFFMGRFLWEHFIIKRKQVKLLDKGSKLL</sequence>
<dbReference type="SUPFAM" id="SSF53448">
    <property type="entry name" value="Nucleotide-diphospho-sugar transferases"/>
    <property type="match status" value="1"/>
</dbReference>
<dbReference type="PANTHER" id="PTHR22916">
    <property type="entry name" value="GLYCOSYLTRANSFERASE"/>
    <property type="match status" value="1"/>
</dbReference>